<protein>
    <submittedName>
        <fullName evidence="1">Uncharacterized protein</fullName>
    </submittedName>
</protein>
<proteinExistence type="predicted"/>
<organism evidence="1 2">
    <name type="scientific">Drosophila gunungcola</name>
    <name type="common">fruit fly</name>
    <dbReference type="NCBI Taxonomy" id="103775"/>
    <lineage>
        <taxon>Eukaryota</taxon>
        <taxon>Metazoa</taxon>
        <taxon>Ecdysozoa</taxon>
        <taxon>Arthropoda</taxon>
        <taxon>Hexapoda</taxon>
        <taxon>Insecta</taxon>
        <taxon>Pterygota</taxon>
        <taxon>Neoptera</taxon>
        <taxon>Endopterygota</taxon>
        <taxon>Diptera</taxon>
        <taxon>Brachycera</taxon>
        <taxon>Muscomorpha</taxon>
        <taxon>Ephydroidea</taxon>
        <taxon>Drosophilidae</taxon>
        <taxon>Drosophila</taxon>
        <taxon>Sophophora</taxon>
    </lineage>
</organism>
<accession>A0A9P9YNQ6</accession>
<evidence type="ECO:0000313" key="1">
    <source>
        <dbReference type="EMBL" id="KAI8039998.1"/>
    </source>
</evidence>
<dbReference type="EMBL" id="JAMKOV010000005">
    <property type="protein sequence ID" value="KAI8039998.1"/>
    <property type="molecule type" value="Genomic_DNA"/>
</dbReference>
<evidence type="ECO:0000313" key="2">
    <source>
        <dbReference type="Proteomes" id="UP001059596"/>
    </source>
</evidence>
<gene>
    <name evidence="1" type="ORF">M5D96_007423</name>
</gene>
<name>A0A9P9YNQ6_9MUSC</name>
<comment type="caution">
    <text evidence="1">The sequence shown here is derived from an EMBL/GenBank/DDBJ whole genome shotgun (WGS) entry which is preliminary data.</text>
</comment>
<keyword evidence="2" id="KW-1185">Reference proteome</keyword>
<dbReference type="Proteomes" id="UP001059596">
    <property type="component" value="Unassembled WGS sequence"/>
</dbReference>
<sequence>MILPPIIFSNMAFSIKITLSQNFKAHNFADRYRISKMLTSKSSWLALVRVIFEICRPVRKPIVGFKIQMQTINCQNRKFLLIVIR</sequence>
<dbReference type="AlphaFoldDB" id="A0A9P9YNQ6"/>
<reference evidence="1" key="1">
    <citation type="journal article" date="2023" name="Genome Biol. Evol.">
        <title>Long-read-based Genome Assembly of Drosophila gunungcola Reveals Fewer Chemosensory Genes in Flower-breeding Species.</title>
        <authorList>
            <person name="Negi A."/>
            <person name="Liao B.Y."/>
            <person name="Yeh S.D."/>
        </authorList>
    </citation>
    <scope>NUCLEOTIDE SEQUENCE</scope>
    <source>
        <strain evidence="1">Sukarami</strain>
    </source>
</reference>
<feature type="non-terminal residue" evidence="1">
    <location>
        <position position="85"/>
    </location>
</feature>